<dbReference type="Proteomes" id="UP000805193">
    <property type="component" value="Unassembled WGS sequence"/>
</dbReference>
<evidence type="ECO:0000313" key="2">
    <source>
        <dbReference type="Proteomes" id="UP000805193"/>
    </source>
</evidence>
<keyword evidence="2" id="KW-1185">Reference proteome</keyword>
<name>A0AC60QCP9_IXOPE</name>
<organism evidence="1 2">
    <name type="scientific">Ixodes persulcatus</name>
    <name type="common">Taiga tick</name>
    <dbReference type="NCBI Taxonomy" id="34615"/>
    <lineage>
        <taxon>Eukaryota</taxon>
        <taxon>Metazoa</taxon>
        <taxon>Ecdysozoa</taxon>
        <taxon>Arthropoda</taxon>
        <taxon>Chelicerata</taxon>
        <taxon>Arachnida</taxon>
        <taxon>Acari</taxon>
        <taxon>Parasitiformes</taxon>
        <taxon>Ixodida</taxon>
        <taxon>Ixodoidea</taxon>
        <taxon>Ixodidae</taxon>
        <taxon>Ixodinae</taxon>
        <taxon>Ixodes</taxon>
    </lineage>
</organism>
<protein>
    <submittedName>
        <fullName evidence="1">Uncharacterized protein</fullName>
    </submittedName>
</protein>
<accession>A0AC60QCP9</accession>
<comment type="caution">
    <text evidence="1">The sequence shown here is derived from an EMBL/GenBank/DDBJ whole genome shotgun (WGS) entry which is preliminary data.</text>
</comment>
<evidence type="ECO:0000313" key="1">
    <source>
        <dbReference type="EMBL" id="KAG0431846.1"/>
    </source>
</evidence>
<sequence length="240" mass="28028">MRPTERGCRMRVRTRLRHESAVRPHYTQGQQAVGLPCRLPTERPHDPTIERPFGRTADEERLCLFEMTRKGNLNGTLPSWVEETFPCGHCDSLFSSQEYAENHRRTMHRSAEGPHQCCHCPYSSVKRADVVKHERTHTGEAPFAFTERSPLSRHRSVHTGERPHECATCGKKFAQWAALRRHERTHTGERPHVCGKRKHLLAVHLKEYSHAYRFYGKGFLGPSNLRRHVRKKHTWEDEED</sequence>
<reference evidence="1 2" key="1">
    <citation type="journal article" date="2020" name="Cell">
        <title>Large-Scale Comparative Analyses of Tick Genomes Elucidate Their Genetic Diversity and Vector Capacities.</title>
        <authorList>
            <consortium name="Tick Genome and Microbiome Consortium (TIGMIC)"/>
            <person name="Jia N."/>
            <person name="Wang J."/>
            <person name="Shi W."/>
            <person name="Du L."/>
            <person name="Sun Y."/>
            <person name="Zhan W."/>
            <person name="Jiang J.F."/>
            <person name="Wang Q."/>
            <person name="Zhang B."/>
            <person name="Ji P."/>
            <person name="Bell-Sakyi L."/>
            <person name="Cui X.M."/>
            <person name="Yuan T.T."/>
            <person name="Jiang B.G."/>
            <person name="Yang W.F."/>
            <person name="Lam T.T."/>
            <person name="Chang Q.C."/>
            <person name="Ding S.J."/>
            <person name="Wang X.J."/>
            <person name="Zhu J.G."/>
            <person name="Ruan X.D."/>
            <person name="Zhao L."/>
            <person name="Wei J.T."/>
            <person name="Ye R.Z."/>
            <person name="Que T.C."/>
            <person name="Du C.H."/>
            <person name="Zhou Y.H."/>
            <person name="Cheng J.X."/>
            <person name="Dai P.F."/>
            <person name="Guo W.B."/>
            <person name="Han X.H."/>
            <person name="Huang E.J."/>
            <person name="Li L.F."/>
            <person name="Wei W."/>
            <person name="Gao Y.C."/>
            <person name="Liu J.Z."/>
            <person name="Shao H.Z."/>
            <person name="Wang X."/>
            <person name="Wang C.C."/>
            <person name="Yang T.C."/>
            <person name="Huo Q.B."/>
            <person name="Li W."/>
            <person name="Chen H.Y."/>
            <person name="Chen S.E."/>
            <person name="Zhou L.G."/>
            <person name="Ni X.B."/>
            <person name="Tian J.H."/>
            <person name="Sheng Y."/>
            <person name="Liu T."/>
            <person name="Pan Y.S."/>
            <person name="Xia L.Y."/>
            <person name="Li J."/>
            <person name="Zhao F."/>
            <person name="Cao W.C."/>
        </authorList>
    </citation>
    <scope>NUCLEOTIDE SEQUENCE [LARGE SCALE GENOMIC DNA]</scope>
    <source>
        <strain evidence="1">Iper-2018</strain>
    </source>
</reference>
<dbReference type="EMBL" id="JABSTQ010009189">
    <property type="protein sequence ID" value="KAG0431846.1"/>
    <property type="molecule type" value="Genomic_DNA"/>
</dbReference>
<proteinExistence type="predicted"/>
<gene>
    <name evidence="1" type="ORF">HPB47_021376</name>
</gene>